<dbReference type="PANTHER" id="PTHR46323">
    <property type="entry name" value="BETA-GALACTOSIDASE"/>
    <property type="match status" value="1"/>
</dbReference>
<gene>
    <name evidence="12" type="ORF">AAGV28_13190</name>
</gene>
<keyword evidence="8 10" id="KW-0326">Glycosidase</keyword>
<dbReference type="Proteomes" id="UP001574169">
    <property type="component" value="Unassembled WGS sequence"/>
</dbReference>
<accession>A0ABV4TE09</accession>
<dbReference type="InterPro" id="IPR032312">
    <property type="entry name" value="LacZ_4"/>
</dbReference>
<dbReference type="RefSeq" id="WP_373407222.1">
    <property type="nucleotide sequence ID" value="NZ_JBCFQL010000014.1"/>
</dbReference>
<dbReference type="InterPro" id="IPR011013">
    <property type="entry name" value="Gal_mutarotase_sf_dom"/>
</dbReference>
<dbReference type="InterPro" id="IPR006102">
    <property type="entry name" value="Ig-like_GH2"/>
</dbReference>
<dbReference type="PROSITE" id="PS00719">
    <property type="entry name" value="GLYCOSYL_HYDROL_F2_1"/>
    <property type="match status" value="1"/>
</dbReference>
<organism evidence="12 13">
    <name type="scientific">Flavobacterium zubiriense</name>
    <dbReference type="NCBI Taxonomy" id="3138075"/>
    <lineage>
        <taxon>Bacteria</taxon>
        <taxon>Pseudomonadati</taxon>
        <taxon>Bacteroidota</taxon>
        <taxon>Flavobacteriia</taxon>
        <taxon>Flavobacteriales</taxon>
        <taxon>Flavobacteriaceae</taxon>
        <taxon>Flavobacterium</taxon>
    </lineage>
</organism>
<comment type="similarity">
    <text evidence="3 10">Belongs to the glycosyl hydrolase 2 family.</text>
</comment>
<dbReference type="SUPFAM" id="SSF49303">
    <property type="entry name" value="beta-Galactosidase/glucuronidase domain"/>
    <property type="match status" value="2"/>
</dbReference>
<dbReference type="Gene3D" id="2.60.120.260">
    <property type="entry name" value="Galactose-binding domain-like"/>
    <property type="match status" value="1"/>
</dbReference>
<dbReference type="InterPro" id="IPR013783">
    <property type="entry name" value="Ig-like_fold"/>
</dbReference>
<dbReference type="SUPFAM" id="SSF49785">
    <property type="entry name" value="Galactose-binding domain-like"/>
    <property type="match status" value="1"/>
</dbReference>
<dbReference type="PROSITE" id="PS00608">
    <property type="entry name" value="GLYCOSYL_HYDROL_F2_2"/>
    <property type="match status" value="1"/>
</dbReference>
<dbReference type="Pfam" id="PF02837">
    <property type="entry name" value="Glyco_hydro_2_N"/>
    <property type="match status" value="1"/>
</dbReference>
<dbReference type="EMBL" id="JBCFQL010000014">
    <property type="protein sequence ID" value="MFA9192327.1"/>
    <property type="molecule type" value="Genomic_DNA"/>
</dbReference>
<dbReference type="SUPFAM" id="SSF51445">
    <property type="entry name" value="(Trans)glycosidases"/>
    <property type="match status" value="1"/>
</dbReference>
<dbReference type="Pfam" id="PF00703">
    <property type="entry name" value="Glyco_hydro_2"/>
    <property type="match status" value="1"/>
</dbReference>
<dbReference type="EC" id="3.2.1.23" evidence="5 10"/>
<dbReference type="SMART" id="SM01038">
    <property type="entry name" value="Bgal_small_N"/>
    <property type="match status" value="1"/>
</dbReference>
<dbReference type="Gene3D" id="2.60.40.10">
    <property type="entry name" value="Immunoglobulins"/>
    <property type="match status" value="2"/>
</dbReference>
<dbReference type="InterPro" id="IPR006101">
    <property type="entry name" value="Glyco_hydro_2"/>
</dbReference>
<comment type="caution">
    <text evidence="12">The sequence shown here is derived from an EMBL/GenBank/DDBJ whole genome shotgun (WGS) entry which is preliminary data.</text>
</comment>
<evidence type="ECO:0000256" key="7">
    <source>
        <dbReference type="ARBA" id="ARBA00022837"/>
    </source>
</evidence>
<evidence type="ECO:0000256" key="3">
    <source>
        <dbReference type="ARBA" id="ARBA00007401"/>
    </source>
</evidence>
<dbReference type="InterPro" id="IPR014718">
    <property type="entry name" value="GH-type_carb-bd"/>
</dbReference>
<dbReference type="InterPro" id="IPR017853">
    <property type="entry name" value="GH"/>
</dbReference>
<comment type="cofactor">
    <cofactor evidence="2">
        <name>Ca(2+)</name>
        <dbReference type="ChEBI" id="CHEBI:29108"/>
    </cofactor>
</comment>
<dbReference type="InterPro" id="IPR023230">
    <property type="entry name" value="Glyco_hydro_2_CS"/>
</dbReference>
<dbReference type="Pfam" id="PF16353">
    <property type="entry name" value="LacZ_4"/>
    <property type="match status" value="1"/>
</dbReference>
<evidence type="ECO:0000256" key="5">
    <source>
        <dbReference type="ARBA" id="ARBA00012756"/>
    </source>
</evidence>
<dbReference type="InterPro" id="IPR008979">
    <property type="entry name" value="Galactose-bd-like_sf"/>
</dbReference>
<dbReference type="InterPro" id="IPR006104">
    <property type="entry name" value="Glyco_hydro_2_N"/>
</dbReference>
<evidence type="ECO:0000259" key="11">
    <source>
        <dbReference type="SMART" id="SM01038"/>
    </source>
</evidence>
<evidence type="ECO:0000256" key="9">
    <source>
        <dbReference type="ARBA" id="ARBA00032230"/>
    </source>
</evidence>
<dbReference type="InterPro" id="IPR023232">
    <property type="entry name" value="Glyco_hydro_2_AS"/>
</dbReference>
<evidence type="ECO:0000256" key="8">
    <source>
        <dbReference type="ARBA" id="ARBA00023295"/>
    </source>
</evidence>
<dbReference type="Pfam" id="PF02929">
    <property type="entry name" value="Bgal_small_N"/>
    <property type="match status" value="1"/>
</dbReference>
<feature type="domain" description="Beta galactosidase small chain/" evidence="11">
    <location>
        <begin position="798"/>
        <end position="1071"/>
    </location>
</feature>
<comment type="subunit">
    <text evidence="4">Monomer.</text>
</comment>
<dbReference type="InterPro" id="IPR036156">
    <property type="entry name" value="Beta-gal/glucu_dom_sf"/>
</dbReference>
<reference evidence="12 13" key="1">
    <citation type="submission" date="2024-04" db="EMBL/GenBank/DDBJ databases">
        <title>New Clade of Flavobacterium.</title>
        <authorList>
            <person name="Matos L."/>
            <person name="Proenca D.N."/>
            <person name="Fransisco R.M."/>
            <person name="Chung A.P."/>
            <person name="Maccario L."/>
            <person name="Sorensen S.J."/>
            <person name="Morais P.V."/>
        </authorList>
    </citation>
    <scope>NUCLEOTIDE SEQUENCE [LARGE SCALE GENOMIC DNA]</scope>
    <source>
        <strain evidence="12 13">FZUC8N2.13</strain>
    </source>
</reference>
<keyword evidence="7" id="KW-0106">Calcium</keyword>
<evidence type="ECO:0000256" key="4">
    <source>
        <dbReference type="ARBA" id="ARBA00011245"/>
    </source>
</evidence>
<name>A0ABV4TE09_9FLAO</name>
<evidence type="ECO:0000313" key="12">
    <source>
        <dbReference type="EMBL" id="MFA9192327.1"/>
    </source>
</evidence>
<sequence length="1087" mass="124848">MFKKSVVFIFCFLFPLFIIGQANVWEDPLINQINRLPSRATFYSYETQILAKNDIREQSTRFKSLNGDWQFYWVAKPEEASETFQENNFDASNWKSIDVPSNWEMRGFGKAIYTNSVYPFFSNYPFINHSDNPVGHYIKTFTIDESWKDKDVILHFGGVSSAFYVWVNGAFVGYSEDTRLPSEFDITKYIKSGKNKIAVKVYRWCDGSYLEDQDNWRLSGIEREVFLQAVPKVRMADFTVRTKLDENYQDAVLQIRPEFTVNIKDKFIEKVGYFSNNPLRTVVDDWTLTTQLLDAQGNEVNPEQTLKLATFLGEKHPPRDQVYFGIIELNVKTPHKWSADEPYLYTVVFSIKDNQGNLVDATSTKVGFRDLKIDEKGRFLVNGNPVKLIGVNRHDHNMSNGKTVSRADMEKDVQLMKQFNFNAVRTAHYPNDPYFYDLCDQYGIYVMDEANLETHGIRGKVSRDPLWANAFLERGNRMVERDKNHPSIIMWSLGNESGMGPNHAAMSGWIKEIDPTRYVHYEGAQGDPTDPRYKKDFWPSDQGNPTDPKWVDMLSRMYPQPQELEDLINNTSFDKRPVLMCEYAHSMGNSLGNYKTYWDVVYKYDRAMGGFIWDFIDQGILQKDSNGKKYFAYGGDFGDIPNDGSFCLNGIVAADRTPKPEIYEAKKVNQPVVIKAIDALKGTFSILNRHHASRLSKYNLVWNITENGNVIQSAEIPSLNTAPYQEENFTINFKKIKPKAGSEYFINIQGKLKENTLWENKGYVVFEEQFELKLPTPPVNITKSNVELTLKEGDNSISVNNQNVELTVDKTTGSITKYSVKGIDFMASPLKINFWRPETENDKAYRNYMKKTNEREWMRADEQLKVTKTNAVSEKGKITINVTGIIEQLKTEVNLVYTILGNGYVKVNYSVNIDKNAPDVPKIGMQFDISNAYQNLNYFGKGPQANYQDRNTAALLGIYSGNVNSMSYGYVVPQEYGNHMDTRWFTVLNASGKGLLVKGENPINFSVLPYSTQNIEDAKHTNELKERDVNTVNVDWIQMGVGGDNTWSFKAEPHPEYKIKAGDYSYSFYIIPIINSVNTNEYYPIKF</sequence>
<dbReference type="GO" id="GO:0016787">
    <property type="term" value="F:hydrolase activity"/>
    <property type="evidence" value="ECO:0007669"/>
    <property type="project" value="UniProtKB-KW"/>
</dbReference>
<dbReference type="PANTHER" id="PTHR46323:SF2">
    <property type="entry name" value="BETA-GALACTOSIDASE"/>
    <property type="match status" value="1"/>
</dbReference>
<dbReference type="InterPro" id="IPR050347">
    <property type="entry name" value="Bact_Beta-galactosidase"/>
</dbReference>
<dbReference type="Pfam" id="PF02836">
    <property type="entry name" value="Glyco_hydro_2_C"/>
    <property type="match status" value="1"/>
</dbReference>
<dbReference type="SUPFAM" id="SSF74650">
    <property type="entry name" value="Galactose mutarotase-like"/>
    <property type="match status" value="1"/>
</dbReference>
<evidence type="ECO:0000256" key="10">
    <source>
        <dbReference type="RuleBase" id="RU361154"/>
    </source>
</evidence>
<evidence type="ECO:0000256" key="1">
    <source>
        <dbReference type="ARBA" id="ARBA00001412"/>
    </source>
</evidence>
<keyword evidence="6 10" id="KW-0378">Hydrolase</keyword>
<evidence type="ECO:0000256" key="2">
    <source>
        <dbReference type="ARBA" id="ARBA00001913"/>
    </source>
</evidence>
<evidence type="ECO:0000256" key="6">
    <source>
        <dbReference type="ARBA" id="ARBA00022801"/>
    </source>
</evidence>
<dbReference type="InterPro" id="IPR006103">
    <property type="entry name" value="Glyco_hydro_2_cat"/>
</dbReference>
<keyword evidence="13" id="KW-1185">Reference proteome</keyword>
<dbReference type="PRINTS" id="PR00132">
    <property type="entry name" value="GLHYDRLASE2"/>
</dbReference>
<evidence type="ECO:0000313" key="13">
    <source>
        <dbReference type="Proteomes" id="UP001574169"/>
    </source>
</evidence>
<proteinExistence type="inferred from homology"/>
<protein>
    <recommendedName>
        <fullName evidence="5 10">Beta-galactosidase</fullName>
        <ecNumber evidence="5 10">3.2.1.23</ecNumber>
    </recommendedName>
    <alternativeName>
        <fullName evidence="9 10">Lactase</fullName>
    </alternativeName>
</protein>
<comment type="catalytic activity">
    <reaction evidence="1 10">
        <text>Hydrolysis of terminal non-reducing beta-D-galactose residues in beta-D-galactosides.</text>
        <dbReference type="EC" id="3.2.1.23"/>
    </reaction>
</comment>
<dbReference type="Gene3D" id="2.70.98.10">
    <property type="match status" value="1"/>
</dbReference>
<dbReference type="InterPro" id="IPR004199">
    <property type="entry name" value="B-gal_small/dom_5"/>
</dbReference>
<dbReference type="Gene3D" id="3.20.20.80">
    <property type="entry name" value="Glycosidases"/>
    <property type="match status" value="1"/>
</dbReference>